<proteinExistence type="inferred from homology"/>
<accession>A0AAF0AKL9</accession>
<dbReference type="InterPro" id="IPR001041">
    <property type="entry name" value="2Fe-2S_ferredoxin-type"/>
</dbReference>
<dbReference type="Gene3D" id="3.10.20.30">
    <property type="match status" value="1"/>
</dbReference>
<dbReference type="Pfam" id="PF00111">
    <property type="entry name" value="Fer2"/>
    <property type="match status" value="1"/>
</dbReference>
<sequence length="323" mass="35351">MKIMLQPSGHAIDLLPGERIIDAVRRLGFDAPQSCHNGNCHICAANLISGKVRQGDDILESGELFTCLAEPLSDCELHWDDVLAPNELPLRKAACQVVSVTPLGADVFSVHLRLPAGKQVSYHSGQYLLLERSGGEFSAFSIASAPHQGRELELHILARDNAAVELLKQLQKERIAKVQMPFGDVHLAQPDERPLLLIAAGTGMAQVHSLLEHCRVIGFNQPIHVYWGVRVAEDFYALKNLSAWQAMPNLHYHPIVSEDSGWSGRSGLLYEAVCHDIAQLGDYRVIVSGSPAMVYGTLDALVAAGMQPEQMQADVFAYAPRPE</sequence>
<evidence type="ECO:0000256" key="2">
    <source>
        <dbReference type="ARBA" id="ARBA00023223"/>
    </source>
</evidence>
<name>A0AAF0AKL9_9GAMM</name>
<dbReference type="InterPro" id="IPR050415">
    <property type="entry name" value="MRET"/>
</dbReference>
<dbReference type="Pfam" id="PF00175">
    <property type="entry name" value="NAD_binding_1"/>
    <property type="match status" value="1"/>
</dbReference>
<evidence type="ECO:0000259" key="4">
    <source>
        <dbReference type="PROSITE" id="PS51085"/>
    </source>
</evidence>
<dbReference type="PROSITE" id="PS51085">
    <property type="entry name" value="2FE2S_FER_2"/>
    <property type="match status" value="1"/>
</dbReference>
<gene>
    <name evidence="6" type="ORF">O6P33_01855</name>
</gene>
<evidence type="ECO:0000256" key="3">
    <source>
        <dbReference type="ARBA" id="ARBA00038177"/>
    </source>
</evidence>
<feature type="domain" description="FAD-binding FR-type" evidence="5">
    <location>
        <begin position="90"/>
        <end position="188"/>
    </location>
</feature>
<dbReference type="InterPro" id="IPR039261">
    <property type="entry name" value="FNR_nucleotide-bd"/>
</dbReference>
<dbReference type="InterPro" id="IPR017927">
    <property type="entry name" value="FAD-bd_FR_type"/>
</dbReference>
<dbReference type="InterPro" id="IPR012675">
    <property type="entry name" value="Beta-grasp_dom_sf"/>
</dbReference>
<dbReference type="SUPFAM" id="SSF54292">
    <property type="entry name" value="2Fe-2S ferredoxin-like"/>
    <property type="match status" value="1"/>
</dbReference>
<evidence type="ECO:0000256" key="1">
    <source>
        <dbReference type="ARBA" id="ARBA00023002"/>
    </source>
</evidence>
<dbReference type="CDD" id="cd00207">
    <property type="entry name" value="fer2"/>
    <property type="match status" value="1"/>
</dbReference>
<dbReference type="Gene3D" id="2.40.30.10">
    <property type="entry name" value="Translation factors"/>
    <property type="match status" value="1"/>
</dbReference>
<dbReference type="PANTHER" id="PTHR47354:SF7">
    <property type="entry name" value="NAD(P)H-FLAVIN REDUCTASE"/>
    <property type="match status" value="1"/>
</dbReference>
<dbReference type="RefSeq" id="WP_269818558.1">
    <property type="nucleotide sequence ID" value="NZ_CP114976.1"/>
</dbReference>
<dbReference type="GO" id="GO:0008218">
    <property type="term" value="P:bioluminescence"/>
    <property type="evidence" value="ECO:0007669"/>
    <property type="project" value="UniProtKB-KW"/>
</dbReference>
<organism evidence="6 7">
    <name type="scientific">Denitrificimonas caeni</name>
    <dbReference type="NCBI Taxonomy" id="521720"/>
    <lineage>
        <taxon>Bacteria</taxon>
        <taxon>Pseudomonadati</taxon>
        <taxon>Pseudomonadota</taxon>
        <taxon>Gammaproteobacteria</taxon>
        <taxon>Pseudomonadales</taxon>
        <taxon>Pseudomonadaceae</taxon>
        <taxon>Denitrificimonas</taxon>
    </lineage>
</organism>
<dbReference type="AlphaFoldDB" id="A0AAF0AKL9"/>
<keyword evidence="1" id="KW-0560">Oxidoreductase</keyword>
<dbReference type="Proteomes" id="UP001212189">
    <property type="component" value="Chromosome"/>
</dbReference>
<dbReference type="GO" id="GO:0016491">
    <property type="term" value="F:oxidoreductase activity"/>
    <property type="evidence" value="ECO:0007669"/>
    <property type="project" value="UniProtKB-KW"/>
</dbReference>
<dbReference type="KEGG" id="dce:O6P33_01855"/>
<dbReference type="EMBL" id="CP114976">
    <property type="protein sequence ID" value="WBE25616.1"/>
    <property type="molecule type" value="Genomic_DNA"/>
</dbReference>
<dbReference type="InterPro" id="IPR036010">
    <property type="entry name" value="2Fe-2S_ferredoxin-like_sf"/>
</dbReference>
<comment type="similarity">
    <text evidence="3">Belongs to the Fre/LuxG FAD/NAD(P) flavoprotein oxidoreductase family.</text>
</comment>
<evidence type="ECO:0000259" key="5">
    <source>
        <dbReference type="PROSITE" id="PS51384"/>
    </source>
</evidence>
<dbReference type="InterPro" id="IPR017938">
    <property type="entry name" value="Riboflavin_synthase-like_b-brl"/>
</dbReference>
<protein>
    <submittedName>
        <fullName evidence="6">2Fe-2S iron-sulfur cluster-binding protein</fullName>
    </submittedName>
</protein>
<evidence type="ECO:0000313" key="6">
    <source>
        <dbReference type="EMBL" id="WBE25616.1"/>
    </source>
</evidence>
<dbReference type="PRINTS" id="PR00410">
    <property type="entry name" value="PHEHYDRXLASE"/>
</dbReference>
<dbReference type="SUPFAM" id="SSF52343">
    <property type="entry name" value="Ferredoxin reductase-like, C-terminal NADP-linked domain"/>
    <property type="match status" value="1"/>
</dbReference>
<keyword evidence="2" id="KW-0455">Luminescence</keyword>
<dbReference type="Gene3D" id="3.40.50.80">
    <property type="entry name" value="Nucleotide-binding domain of ferredoxin-NADP reductase (FNR) module"/>
    <property type="match status" value="1"/>
</dbReference>
<dbReference type="InterPro" id="IPR001433">
    <property type="entry name" value="OxRdtase_FAD/NAD-bd"/>
</dbReference>
<feature type="domain" description="2Fe-2S ferredoxin-type" evidence="4">
    <location>
        <begin position="1"/>
        <end position="83"/>
    </location>
</feature>
<dbReference type="GO" id="GO:0051536">
    <property type="term" value="F:iron-sulfur cluster binding"/>
    <property type="evidence" value="ECO:0007669"/>
    <property type="project" value="InterPro"/>
</dbReference>
<dbReference type="SUPFAM" id="SSF63380">
    <property type="entry name" value="Riboflavin synthase domain-like"/>
    <property type="match status" value="1"/>
</dbReference>
<dbReference type="PANTHER" id="PTHR47354">
    <property type="entry name" value="NADH OXIDOREDUCTASE HCR"/>
    <property type="match status" value="1"/>
</dbReference>
<evidence type="ECO:0000313" key="7">
    <source>
        <dbReference type="Proteomes" id="UP001212189"/>
    </source>
</evidence>
<dbReference type="PROSITE" id="PS51384">
    <property type="entry name" value="FAD_FR"/>
    <property type="match status" value="1"/>
</dbReference>
<reference evidence="6 7" key="1">
    <citation type="submission" date="2022-12" db="EMBL/GenBank/DDBJ databases">
        <title>Coexistence and Characterization of a Novel Tigecycline Resistance gene tet(X) variant and blaNDM-1 in a Pseudomonas caeni Isolate of Chicken Origin.</title>
        <authorList>
            <person name="Lu X."/>
            <person name="Zhang L."/>
            <person name="Li R."/>
            <person name="Wang Z."/>
        </authorList>
    </citation>
    <scope>NUCLEOTIDE SEQUENCE [LARGE SCALE GENOMIC DNA]</scope>
    <source>
        <strain evidence="6 7">CE14</strain>
    </source>
</reference>
<dbReference type="CDD" id="cd06189">
    <property type="entry name" value="flavin_oxioreductase"/>
    <property type="match status" value="1"/>
</dbReference>
<keyword evidence="7" id="KW-1185">Reference proteome</keyword>